<dbReference type="Gene3D" id="3.40.50.720">
    <property type="entry name" value="NAD(P)-binding Rossmann-like Domain"/>
    <property type="match status" value="2"/>
</dbReference>
<dbReference type="PANTHER" id="PTHR42938">
    <property type="entry name" value="FORMATE DEHYDROGENASE 1"/>
    <property type="match status" value="1"/>
</dbReference>
<comment type="caution">
    <text evidence="6">The sequence shown here is derived from an EMBL/GenBank/DDBJ whole genome shotgun (WGS) entry which is preliminary data.</text>
</comment>
<evidence type="ECO:0000256" key="1">
    <source>
        <dbReference type="ARBA" id="ARBA00005854"/>
    </source>
</evidence>
<dbReference type="Pfam" id="PF02826">
    <property type="entry name" value="2-Hacid_dh_C"/>
    <property type="match status" value="1"/>
</dbReference>
<dbReference type="RefSeq" id="WP_067305583.1">
    <property type="nucleotide sequence ID" value="NZ_LZJY01000206.1"/>
</dbReference>
<evidence type="ECO:0000313" key="6">
    <source>
        <dbReference type="EMBL" id="OBI03268.1"/>
    </source>
</evidence>
<reference evidence="6 7" key="1">
    <citation type="submission" date="2016-06" db="EMBL/GenBank/DDBJ databases">
        <authorList>
            <person name="Kjaerup R.B."/>
            <person name="Dalgaard T.S."/>
            <person name="Juul-Madsen H.R."/>
        </authorList>
    </citation>
    <scope>NUCLEOTIDE SEQUENCE [LARGE SCALE GENOMIC DNA]</scope>
    <source>
        <strain evidence="6 7">E2838</strain>
    </source>
</reference>
<organism evidence="6 7">
    <name type="scientific">Mycobacterium scrofulaceum</name>
    <dbReference type="NCBI Taxonomy" id="1783"/>
    <lineage>
        <taxon>Bacteria</taxon>
        <taxon>Bacillati</taxon>
        <taxon>Actinomycetota</taxon>
        <taxon>Actinomycetes</taxon>
        <taxon>Mycobacteriales</taxon>
        <taxon>Mycobacteriaceae</taxon>
        <taxon>Mycobacterium</taxon>
    </lineage>
</organism>
<keyword evidence="2 3" id="KW-0560">Oxidoreductase</keyword>
<dbReference type="AlphaFoldDB" id="A0A1A2VRP4"/>
<dbReference type="GO" id="GO:0051287">
    <property type="term" value="F:NAD binding"/>
    <property type="evidence" value="ECO:0007669"/>
    <property type="project" value="InterPro"/>
</dbReference>
<dbReference type="GO" id="GO:0016616">
    <property type="term" value="F:oxidoreductase activity, acting on the CH-OH group of donors, NAD or NADP as acceptor"/>
    <property type="evidence" value="ECO:0007669"/>
    <property type="project" value="InterPro"/>
</dbReference>
<evidence type="ECO:0000259" key="4">
    <source>
        <dbReference type="Pfam" id="PF00389"/>
    </source>
</evidence>
<feature type="domain" description="D-isomer specific 2-hydroxyacid dehydrogenase catalytic" evidence="4">
    <location>
        <begin position="45"/>
        <end position="320"/>
    </location>
</feature>
<evidence type="ECO:0000256" key="3">
    <source>
        <dbReference type="RuleBase" id="RU003719"/>
    </source>
</evidence>
<dbReference type="InterPro" id="IPR006140">
    <property type="entry name" value="D-isomer_DH_NAD-bd"/>
</dbReference>
<dbReference type="SUPFAM" id="SSF52283">
    <property type="entry name" value="Formate/glycerate dehydrogenase catalytic domain-like"/>
    <property type="match status" value="1"/>
</dbReference>
<dbReference type="PROSITE" id="PS00670">
    <property type="entry name" value="D_2_HYDROXYACID_DH_2"/>
    <property type="match status" value="1"/>
</dbReference>
<name>A0A1A2VRP4_MYCSC</name>
<evidence type="ECO:0000256" key="2">
    <source>
        <dbReference type="ARBA" id="ARBA00023002"/>
    </source>
</evidence>
<dbReference type="Pfam" id="PF00389">
    <property type="entry name" value="2-Hacid_dh"/>
    <property type="match status" value="1"/>
</dbReference>
<dbReference type="PANTHER" id="PTHR42938:SF47">
    <property type="entry name" value="HYDROXYPYRUVATE REDUCTASE"/>
    <property type="match status" value="1"/>
</dbReference>
<evidence type="ECO:0000313" key="7">
    <source>
        <dbReference type="Proteomes" id="UP000092207"/>
    </source>
</evidence>
<comment type="similarity">
    <text evidence="1 3">Belongs to the D-isomer specific 2-hydroxyacid dehydrogenase family.</text>
</comment>
<sequence>MTSRPRALVTAPLRGPGFAKLRELADVVYDPWIEQTPLRIYGPEQLAERITAEAADVVVVESDSVGGPVFEVGLRAIASTRGDPNNVDVAGATAAGIPVLNTPGRNADAVAEMTVALLLAVTRQLLPADSDVRSGNIFRDGSIPYQRFRGWEVAGRTAGLVGLGAVGRATAWRLTGLGLRVIAHDPYNDDARHGLDELLAEADVVSLHAPVTDDTVGMIGAPQFAAMRDGVVFLNTARAQLHDTDALVDALRGGKVAGAGLDHFVGEWLPTDHPLVGMPNVVLTPHIGGATWDTEARQAQMVADDVEALLAGATPAHIVNPEVLGR</sequence>
<dbReference type="SUPFAM" id="SSF51735">
    <property type="entry name" value="NAD(P)-binding Rossmann-fold domains"/>
    <property type="match status" value="1"/>
</dbReference>
<dbReference type="EMBL" id="LZJY01000206">
    <property type="protein sequence ID" value="OBI03268.1"/>
    <property type="molecule type" value="Genomic_DNA"/>
</dbReference>
<dbReference type="InterPro" id="IPR006139">
    <property type="entry name" value="D-isomer_2_OHA_DH_cat_dom"/>
</dbReference>
<gene>
    <name evidence="6" type="ORF">A5679_16735</name>
</gene>
<proteinExistence type="inferred from homology"/>
<accession>A0A1A2VRP4</accession>
<dbReference type="Proteomes" id="UP000092207">
    <property type="component" value="Unassembled WGS sequence"/>
</dbReference>
<dbReference type="InterPro" id="IPR036291">
    <property type="entry name" value="NAD(P)-bd_dom_sf"/>
</dbReference>
<evidence type="ECO:0000259" key="5">
    <source>
        <dbReference type="Pfam" id="PF02826"/>
    </source>
</evidence>
<feature type="domain" description="D-isomer specific 2-hydroxyacid dehydrogenase NAD-binding" evidence="5">
    <location>
        <begin position="115"/>
        <end position="288"/>
    </location>
</feature>
<dbReference type="InterPro" id="IPR029753">
    <property type="entry name" value="D-isomer_DH_CS"/>
</dbReference>
<protein>
    <submittedName>
        <fullName evidence="6">3-phosphoglycerate dehydrogenase</fullName>
    </submittedName>
</protein>